<keyword evidence="2" id="KW-1185">Reference proteome</keyword>
<dbReference type="PANTHER" id="PTHR43162">
    <property type="match status" value="1"/>
</dbReference>
<gene>
    <name evidence="1" type="ORF">MMF94_35955</name>
</gene>
<evidence type="ECO:0000313" key="2">
    <source>
        <dbReference type="Proteomes" id="UP001299970"/>
    </source>
</evidence>
<feature type="non-terminal residue" evidence="1">
    <location>
        <position position="1"/>
    </location>
</feature>
<accession>A0ABS9TSB7</accession>
<dbReference type="Proteomes" id="UP001299970">
    <property type="component" value="Unassembled WGS sequence"/>
</dbReference>
<evidence type="ECO:0000313" key="1">
    <source>
        <dbReference type="EMBL" id="MCH6171126.1"/>
    </source>
</evidence>
<comment type="caution">
    <text evidence="1">The sequence shown here is derived from an EMBL/GenBank/DDBJ whole genome shotgun (WGS) entry which is preliminary data.</text>
</comment>
<reference evidence="1 2" key="1">
    <citation type="submission" date="2022-03" db="EMBL/GenBank/DDBJ databases">
        <title>Pseudonocardia alaer sp. nov., a novel actinomycete isolated from reed forest soil.</title>
        <authorList>
            <person name="Wang L."/>
        </authorList>
    </citation>
    <scope>NUCLEOTIDE SEQUENCE [LARGE SCALE GENOMIC DNA]</scope>
    <source>
        <strain evidence="1 2">Y-16303</strain>
    </source>
</reference>
<dbReference type="PANTHER" id="PTHR43162:SF1">
    <property type="entry name" value="PRESTALK A DIFFERENTIATION PROTEIN A"/>
    <property type="match status" value="1"/>
</dbReference>
<sequence>LLDPEPHDHAVYTLHGPVEQNHHEIVETMSGVLGIPVHYEPISIEEFATAMRERGHDEHLVQHLSNVAVDYQNGVFAGTNDNIAKLGGQPPLSVEQYVRENLSAFETSGSRFVPAP</sequence>
<dbReference type="SUPFAM" id="SSF51735">
    <property type="entry name" value="NAD(P)-binding Rossmann-fold domains"/>
    <property type="match status" value="1"/>
</dbReference>
<organism evidence="1 2">
    <name type="scientific">Pseudonocardia alaniniphila</name>
    <dbReference type="NCBI Taxonomy" id="75291"/>
    <lineage>
        <taxon>Bacteria</taxon>
        <taxon>Bacillati</taxon>
        <taxon>Actinomycetota</taxon>
        <taxon>Actinomycetes</taxon>
        <taxon>Pseudonocardiales</taxon>
        <taxon>Pseudonocardiaceae</taxon>
        <taxon>Pseudonocardia</taxon>
    </lineage>
</organism>
<name>A0ABS9TSB7_9PSEU</name>
<dbReference type="Gene3D" id="3.40.50.720">
    <property type="entry name" value="NAD(P)-binding Rossmann-like Domain"/>
    <property type="match status" value="1"/>
</dbReference>
<proteinExistence type="predicted"/>
<evidence type="ECO:0008006" key="3">
    <source>
        <dbReference type="Google" id="ProtNLM"/>
    </source>
</evidence>
<dbReference type="Gene3D" id="3.90.25.10">
    <property type="entry name" value="UDP-galactose 4-epimerase, domain 1"/>
    <property type="match status" value="1"/>
</dbReference>
<dbReference type="EMBL" id="JAKXMK010000039">
    <property type="protein sequence ID" value="MCH6171126.1"/>
    <property type="molecule type" value="Genomic_DNA"/>
</dbReference>
<protein>
    <recommendedName>
        <fullName evidence="3">NmrA-like family protein</fullName>
    </recommendedName>
</protein>
<dbReference type="InterPro" id="IPR036291">
    <property type="entry name" value="NAD(P)-bd_dom_sf"/>
</dbReference>
<dbReference type="InterPro" id="IPR051604">
    <property type="entry name" value="Ergot_Alk_Oxidoreductase"/>
</dbReference>